<dbReference type="Pfam" id="PF00528">
    <property type="entry name" value="BPD_transp_1"/>
    <property type="match status" value="1"/>
</dbReference>
<name>A0A7R7DQ94_9ACTN</name>
<dbReference type="InterPro" id="IPR050366">
    <property type="entry name" value="BP-dependent_transpt_permease"/>
</dbReference>
<evidence type="ECO:0000256" key="5">
    <source>
        <dbReference type="ARBA" id="ARBA00022989"/>
    </source>
</evidence>
<evidence type="ECO:0000256" key="8">
    <source>
        <dbReference type="SAM" id="MobiDB-lite"/>
    </source>
</evidence>
<gene>
    <name evidence="10" type="ORF">Athai_30400</name>
</gene>
<evidence type="ECO:0000256" key="7">
    <source>
        <dbReference type="RuleBase" id="RU363032"/>
    </source>
</evidence>
<evidence type="ECO:0000256" key="6">
    <source>
        <dbReference type="ARBA" id="ARBA00023136"/>
    </source>
</evidence>
<dbReference type="InterPro" id="IPR000515">
    <property type="entry name" value="MetI-like"/>
</dbReference>
<evidence type="ECO:0000259" key="9">
    <source>
        <dbReference type="PROSITE" id="PS50928"/>
    </source>
</evidence>
<feature type="compositionally biased region" description="Pro residues" evidence="8">
    <location>
        <begin position="291"/>
        <end position="300"/>
    </location>
</feature>
<dbReference type="KEGG" id="atl:Athai_30400"/>
<dbReference type="GO" id="GO:0071916">
    <property type="term" value="F:dipeptide transmembrane transporter activity"/>
    <property type="evidence" value="ECO:0007669"/>
    <property type="project" value="TreeGrafter"/>
</dbReference>
<feature type="compositionally biased region" description="Basic residues" evidence="8">
    <location>
        <begin position="276"/>
        <end position="287"/>
    </location>
</feature>
<dbReference type="PANTHER" id="PTHR43386:SF1">
    <property type="entry name" value="D,D-DIPEPTIDE TRANSPORT SYSTEM PERMEASE PROTEIN DDPC-RELATED"/>
    <property type="match status" value="1"/>
</dbReference>
<dbReference type="SUPFAM" id="SSF161098">
    <property type="entry name" value="MetI-like"/>
    <property type="match status" value="1"/>
</dbReference>
<dbReference type="Gene3D" id="1.10.3720.10">
    <property type="entry name" value="MetI-like"/>
    <property type="match status" value="1"/>
</dbReference>
<feature type="transmembrane region" description="Helical" evidence="7">
    <location>
        <begin position="174"/>
        <end position="198"/>
    </location>
</feature>
<dbReference type="CDD" id="cd06261">
    <property type="entry name" value="TM_PBP2"/>
    <property type="match status" value="1"/>
</dbReference>
<keyword evidence="4 7" id="KW-0812">Transmembrane</keyword>
<dbReference type="GO" id="GO:0005886">
    <property type="term" value="C:plasma membrane"/>
    <property type="evidence" value="ECO:0007669"/>
    <property type="project" value="UniProtKB-SubCell"/>
</dbReference>
<organism evidence="10 11">
    <name type="scientific">Actinocatenispora thailandica</name>
    <dbReference type="NCBI Taxonomy" id="227318"/>
    <lineage>
        <taxon>Bacteria</taxon>
        <taxon>Bacillati</taxon>
        <taxon>Actinomycetota</taxon>
        <taxon>Actinomycetes</taxon>
        <taxon>Micromonosporales</taxon>
        <taxon>Micromonosporaceae</taxon>
        <taxon>Actinocatenispora</taxon>
    </lineage>
</organism>
<dbReference type="AlphaFoldDB" id="A0A7R7DQ94"/>
<sequence>MSTARFSTRFYVAAGIVAAVLLFGLVAPLVFRTHQVGDVVGGLYDHPSGHAWLGTDNLGHDVFTNLMYGTRTSLVIGLVAGAIATLLGVAIGTLAGYRGGAVEEGLMGFTNVILAIPSIVVLVLISIALGTRSTVTLAIVLAVTSWPWTARAVRAQASSVRTREHLDVARLSGAGTFSLICYDVVPYMLSYICMAFVLQVSGAVLNEAALSMLGLGPSGGVSLGIMLHWALAWESVRTGAWWAFVPPTLMLTLLAFALLMLQSSLDEVFNPRLRRHAGTARRRRPGRRAPVTPPAPPARRPVPEGAAE</sequence>
<evidence type="ECO:0000313" key="10">
    <source>
        <dbReference type="EMBL" id="BCJ35537.1"/>
    </source>
</evidence>
<reference evidence="10 11" key="1">
    <citation type="submission" date="2020-08" db="EMBL/GenBank/DDBJ databases">
        <title>Whole genome shotgun sequence of Actinocatenispora thailandica NBRC 105041.</title>
        <authorList>
            <person name="Komaki H."/>
            <person name="Tamura T."/>
        </authorList>
    </citation>
    <scope>NUCLEOTIDE SEQUENCE [LARGE SCALE GENOMIC DNA]</scope>
    <source>
        <strain evidence="10 11">NBRC 105041</strain>
    </source>
</reference>
<evidence type="ECO:0000256" key="1">
    <source>
        <dbReference type="ARBA" id="ARBA00004651"/>
    </source>
</evidence>
<feature type="transmembrane region" description="Helical" evidence="7">
    <location>
        <begin position="210"/>
        <end position="233"/>
    </location>
</feature>
<protein>
    <submittedName>
        <fullName evidence="10">Peptide ABC transporter permease</fullName>
    </submittedName>
</protein>
<feature type="transmembrane region" description="Helical" evidence="7">
    <location>
        <begin position="240"/>
        <end position="261"/>
    </location>
</feature>
<keyword evidence="5 7" id="KW-1133">Transmembrane helix</keyword>
<keyword evidence="2 7" id="KW-0813">Transport</keyword>
<evidence type="ECO:0000256" key="2">
    <source>
        <dbReference type="ARBA" id="ARBA00022448"/>
    </source>
</evidence>
<comment type="similarity">
    <text evidence="7">Belongs to the binding-protein-dependent transport system permease family.</text>
</comment>
<feature type="transmembrane region" description="Helical" evidence="7">
    <location>
        <begin position="12"/>
        <end position="31"/>
    </location>
</feature>
<keyword evidence="3" id="KW-1003">Cell membrane</keyword>
<dbReference type="PROSITE" id="PS50928">
    <property type="entry name" value="ABC_TM1"/>
    <property type="match status" value="1"/>
</dbReference>
<dbReference type="InterPro" id="IPR035906">
    <property type="entry name" value="MetI-like_sf"/>
</dbReference>
<dbReference type="EMBL" id="AP023355">
    <property type="protein sequence ID" value="BCJ35537.1"/>
    <property type="molecule type" value="Genomic_DNA"/>
</dbReference>
<feature type="region of interest" description="Disordered" evidence="8">
    <location>
        <begin position="276"/>
        <end position="308"/>
    </location>
</feature>
<proteinExistence type="inferred from homology"/>
<keyword evidence="11" id="KW-1185">Reference proteome</keyword>
<comment type="subcellular location">
    <subcellularLocation>
        <location evidence="1 7">Cell membrane</location>
        <topology evidence="1 7">Multi-pass membrane protein</topology>
    </subcellularLocation>
</comment>
<keyword evidence="6 7" id="KW-0472">Membrane</keyword>
<feature type="transmembrane region" description="Helical" evidence="7">
    <location>
        <begin position="109"/>
        <end position="129"/>
    </location>
</feature>
<dbReference type="Proteomes" id="UP000611640">
    <property type="component" value="Chromosome"/>
</dbReference>
<feature type="domain" description="ABC transmembrane type-1" evidence="9">
    <location>
        <begin position="70"/>
        <end position="262"/>
    </location>
</feature>
<evidence type="ECO:0000256" key="3">
    <source>
        <dbReference type="ARBA" id="ARBA00022475"/>
    </source>
</evidence>
<feature type="transmembrane region" description="Helical" evidence="7">
    <location>
        <begin position="74"/>
        <end position="97"/>
    </location>
</feature>
<evidence type="ECO:0000256" key="4">
    <source>
        <dbReference type="ARBA" id="ARBA00022692"/>
    </source>
</evidence>
<dbReference type="PANTHER" id="PTHR43386">
    <property type="entry name" value="OLIGOPEPTIDE TRANSPORT SYSTEM PERMEASE PROTEIN APPC"/>
    <property type="match status" value="1"/>
</dbReference>
<evidence type="ECO:0000313" key="11">
    <source>
        <dbReference type="Proteomes" id="UP000611640"/>
    </source>
</evidence>
<accession>A0A7R7DQ94</accession>
<dbReference type="RefSeq" id="WP_203962061.1">
    <property type="nucleotide sequence ID" value="NZ_AP023355.1"/>
</dbReference>